<gene>
    <name evidence="1" type="ORF">BKA67DRAFT_656822</name>
</gene>
<keyword evidence="2" id="KW-1185">Reference proteome</keyword>
<reference evidence="1" key="1">
    <citation type="journal article" date="2021" name="Nat. Commun.">
        <title>Genetic determinants of endophytism in the Arabidopsis root mycobiome.</title>
        <authorList>
            <person name="Mesny F."/>
            <person name="Miyauchi S."/>
            <person name="Thiergart T."/>
            <person name="Pickel B."/>
            <person name="Atanasova L."/>
            <person name="Karlsson M."/>
            <person name="Huettel B."/>
            <person name="Barry K.W."/>
            <person name="Haridas S."/>
            <person name="Chen C."/>
            <person name="Bauer D."/>
            <person name="Andreopoulos W."/>
            <person name="Pangilinan J."/>
            <person name="LaButti K."/>
            <person name="Riley R."/>
            <person name="Lipzen A."/>
            <person name="Clum A."/>
            <person name="Drula E."/>
            <person name="Henrissat B."/>
            <person name="Kohler A."/>
            <person name="Grigoriev I.V."/>
            <person name="Martin F.M."/>
            <person name="Hacquard S."/>
        </authorList>
    </citation>
    <scope>NUCLEOTIDE SEQUENCE</scope>
    <source>
        <strain evidence="1">MPI-SDFR-AT-0073</strain>
    </source>
</reference>
<dbReference type="RefSeq" id="XP_045962906.1">
    <property type="nucleotide sequence ID" value="XM_046107013.1"/>
</dbReference>
<proteinExistence type="predicted"/>
<dbReference type="AlphaFoldDB" id="A0A9P8UV82"/>
<dbReference type="GeneID" id="70135904"/>
<evidence type="ECO:0000313" key="2">
    <source>
        <dbReference type="Proteomes" id="UP000758603"/>
    </source>
</evidence>
<accession>A0A9P8UV82</accession>
<dbReference type="EMBL" id="JAGPXC010000002">
    <property type="protein sequence ID" value="KAH6658672.1"/>
    <property type="molecule type" value="Genomic_DNA"/>
</dbReference>
<protein>
    <submittedName>
        <fullName evidence="1">Uncharacterized protein</fullName>
    </submittedName>
</protein>
<name>A0A9P8UV82_9PEZI</name>
<evidence type="ECO:0000313" key="1">
    <source>
        <dbReference type="EMBL" id="KAH6658672.1"/>
    </source>
</evidence>
<dbReference type="OrthoDB" id="5227693at2759"/>
<organism evidence="1 2">
    <name type="scientific">Truncatella angustata</name>
    <dbReference type="NCBI Taxonomy" id="152316"/>
    <lineage>
        <taxon>Eukaryota</taxon>
        <taxon>Fungi</taxon>
        <taxon>Dikarya</taxon>
        <taxon>Ascomycota</taxon>
        <taxon>Pezizomycotina</taxon>
        <taxon>Sordariomycetes</taxon>
        <taxon>Xylariomycetidae</taxon>
        <taxon>Amphisphaeriales</taxon>
        <taxon>Sporocadaceae</taxon>
        <taxon>Truncatella</taxon>
    </lineage>
</organism>
<sequence length="427" mass="48220">MADEESMILVALIASLVAIIIALGQLLAQIFGTVEGYRRCQPSVLGPFWARKTKAPWRWSQFRIEIFFTTPEIALVSSPPAVSPSSFLTIAHSISSPEAARETSDAPVNELSWPVLFPRQRSWDFMPPDVVRPFASTTLSDIAILARRMGMTWTEFKPAEGVLEAQGSGHALSSTTVRGVGLMLTYRLLSESGLSNHKAISNLARRDRLVYSSDYSIPKALVCTTHTDMMWFGLLPGNVELGLPNLEIGTSDKIYATLSALDPSGKAARNLRALQAEDARRLHGFCDIVPMVAPWLRQRPGTLNQYPRPWSYTYGLTWYHVAYHAFYHRLCEYHKHGFGTLSTRCVETEYLALQNMCGDEWDRISPNVNFRKGEFFDKIQRLYEQTTRYFLNKKQMTSEAHQRHNGIDYMDLVTAHLCEAPRSYGDA</sequence>
<comment type="caution">
    <text evidence="1">The sequence shown here is derived from an EMBL/GenBank/DDBJ whole genome shotgun (WGS) entry which is preliminary data.</text>
</comment>
<dbReference type="Proteomes" id="UP000758603">
    <property type="component" value="Unassembled WGS sequence"/>
</dbReference>